<accession>A0A4C1VBW4</accession>
<dbReference type="EMBL" id="BGZK01000314">
    <property type="protein sequence ID" value="GBP36119.1"/>
    <property type="molecule type" value="Genomic_DNA"/>
</dbReference>
<feature type="region of interest" description="Disordered" evidence="1">
    <location>
        <begin position="181"/>
        <end position="208"/>
    </location>
</feature>
<reference evidence="2 3" key="1">
    <citation type="journal article" date="2019" name="Commun. Biol.">
        <title>The bagworm genome reveals a unique fibroin gene that provides high tensile strength.</title>
        <authorList>
            <person name="Kono N."/>
            <person name="Nakamura H."/>
            <person name="Ohtoshi R."/>
            <person name="Tomita M."/>
            <person name="Numata K."/>
            <person name="Arakawa K."/>
        </authorList>
    </citation>
    <scope>NUCLEOTIDE SEQUENCE [LARGE SCALE GENOMIC DNA]</scope>
</reference>
<sequence>MNVDTRASSRKEPTTHEAARLAHWRRTARWLAIQKRCTELQAHQQRTRWGQMAWPKKAHRTSSALTTDELGADGGQRRRTALQARQQRTLGQIAWSKEAHRTSGASATDALGQIAWSKEAHRTSGALITDALEADGEAKGGTPHFKRANNGRAGGIWHGQMRRTALQTRQQRTRWGQMVWPKETHRTSGSSATDAPRHMARPEESPRISGVSAMDTLGADCVAKGGTPHFKLVSRRPAEADGAAKVSVASSLKRIAPISLFYLRSSSLDLKPSALARSGCGLLKTIVTVAMATFETGGLRCYPKSGADGLNRLNLKNYRLIYPLPSFACVDIECISSYSILIDLVVNPNLVPTFNSGRSSVPDLDTDHTFDPNPNFTFYFNPGPVLNFGPGLDSQFPFLSCFQFRYYYHSRF</sequence>
<feature type="region of interest" description="Disordered" evidence="1">
    <location>
        <begin position="48"/>
        <end position="76"/>
    </location>
</feature>
<feature type="compositionally biased region" description="Basic and acidic residues" evidence="1">
    <location>
        <begin position="195"/>
        <end position="206"/>
    </location>
</feature>
<dbReference type="Proteomes" id="UP000299102">
    <property type="component" value="Unassembled WGS sequence"/>
</dbReference>
<evidence type="ECO:0000256" key="1">
    <source>
        <dbReference type="SAM" id="MobiDB-lite"/>
    </source>
</evidence>
<dbReference type="AlphaFoldDB" id="A0A4C1VBW4"/>
<gene>
    <name evidence="2" type="ORF">EVAR_93812_1</name>
</gene>
<comment type="caution">
    <text evidence="2">The sequence shown here is derived from an EMBL/GenBank/DDBJ whole genome shotgun (WGS) entry which is preliminary data.</text>
</comment>
<keyword evidence="3" id="KW-1185">Reference proteome</keyword>
<name>A0A4C1VBW4_EUMVA</name>
<evidence type="ECO:0000313" key="3">
    <source>
        <dbReference type="Proteomes" id="UP000299102"/>
    </source>
</evidence>
<organism evidence="2 3">
    <name type="scientific">Eumeta variegata</name>
    <name type="common">Bagworm moth</name>
    <name type="synonym">Eumeta japonica</name>
    <dbReference type="NCBI Taxonomy" id="151549"/>
    <lineage>
        <taxon>Eukaryota</taxon>
        <taxon>Metazoa</taxon>
        <taxon>Ecdysozoa</taxon>
        <taxon>Arthropoda</taxon>
        <taxon>Hexapoda</taxon>
        <taxon>Insecta</taxon>
        <taxon>Pterygota</taxon>
        <taxon>Neoptera</taxon>
        <taxon>Endopterygota</taxon>
        <taxon>Lepidoptera</taxon>
        <taxon>Glossata</taxon>
        <taxon>Ditrysia</taxon>
        <taxon>Tineoidea</taxon>
        <taxon>Psychidae</taxon>
        <taxon>Oiketicinae</taxon>
        <taxon>Eumeta</taxon>
    </lineage>
</organism>
<proteinExistence type="predicted"/>
<evidence type="ECO:0000313" key="2">
    <source>
        <dbReference type="EMBL" id="GBP36119.1"/>
    </source>
</evidence>
<protein>
    <submittedName>
        <fullName evidence="2">Uncharacterized protein</fullName>
    </submittedName>
</protein>